<dbReference type="Proteomes" id="UP000295444">
    <property type="component" value="Unassembled WGS sequence"/>
</dbReference>
<reference evidence="2 3" key="1">
    <citation type="submission" date="2019-03" db="EMBL/GenBank/DDBJ databases">
        <title>Genomic Encyclopedia of Type Strains, Phase IV (KMG-IV): sequencing the most valuable type-strain genomes for metagenomic binning, comparative biology and taxonomic classification.</title>
        <authorList>
            <person name="Goeker M."/>
        </authorList>
    </citation>
    <scope>NUCLEOTIDE SEQUENCE [LARGE SCALE GENOMIC DNA]</scope>
    <source>
        <strain evidence="2 3">DSM 45361</strain>
    </source>
</reference>
<sequence>MPTNRISRFRFRAVPARRLLRARTARRVLAASLLLLAVALALRSPGAPAGDTSAVVVAAHDLAPGIALSASDIRVVQAPASLIPGSALRTTKSATGRTLAGAAGAGEPITEARLVGSRNTVLTARDPTAVVVPVRLADPSVADLVGSGSHVDVVALDPQGTVGTVLATDAVVVTVRHEDGKPGLVLLALPEDTATRVAATTLAREVTITLR</sequence>
<comment type="caution">
    <text evidence="2">The sequence shown here is derived from an EMBL/GenBank/DDBJ whole genome shotgun (WGS) entry which is preliminary data.</text>
</comment>
<dbReference type="RefSeq" id="WP_133847252.1">
    <property type="nucleotide sequence ID" value="NZ_SNXZ01000001.1"/>
</dbReference>
<dbReference type="EMBL" id="SNXZ01000001">
    <property type="protein sequence ID" value="TDQ04335.1"/>
    <property type="molecule type" value="Genomic_DNA"/>
</dbReference>
<dbReference type="CDD" id="cd11614">
    <property type="entry name" value="SAF_CpaB_FlgA_like"/>
    <property type="match status" value="1"/>
</dbReference>
<name>A0A4V3D047_LABRH</name>
<protein>
    <submittedName>
        <fullName evidence="2">Flp pilus assembly protein CpaB</fullName>
    </submittedName>
</protein>
<evidence type="ECO:0000313" key="3">
    <source>
        <dbReference type="Proteomes" id="UP000295444"/>
    </source>
</evidence>
<evidence type="ECO:0000313" key="2">
    <source>
        <dbReference type="EMBL" id="TDQ04335.1"/>
    </source>
</evidence>
<dbReference type="SMART" id="SM00858">
    <property type="entry name" value="SAF"/>
    <property type="match status" value="1"/>
</dbReference>
<feature type="domain" description="SAF" evidence="1">
    <location>
        <begin position="53"/>
        <end position="115"/>
    </location>
</feature>
<organism evidence="2 3">
    <name type="scientific">Labedaea rhizosphaerae</name>
    <dbReference type="NCBI Taxonomy" id="598644"/>
    <lineage>
        <taxon>Bacteria</taxon>
        <taxon>Bacillati</taxon>
        <taxon>Actinomycetota</taxon>
        <taxon>Actinomycetes</taxon>
        <taxon>Pseudonocardiales</taxon>
        <taxon>Pseudonocardiaceae</taxon>
        <taxon>Labedaea</taxon>
    </lineage>
</organism>
<keyword evidence="3" id="KW-1185">Reference proteome</keyword>
<dbReference type="Gene3D" id="3.90.1210.10">
    <property type="entry name" value="Antifreeze-like/N-acetylneuraminic acid synthase C-terminal domain"/>
    <property type="match status" value="1"/>
</dbReference>
<dbReference type="InterPro" id="IPR013974">
    <property type="entry name" value="SAF"/>
</dbReference>
<proteinExistence type="predicted"/>
<dbReference type="Pfam" id="PF08666">
    <property type="entry name" value="SAF"/>
    <property type="match status" value="1"/>
</dbReference>
<dbReference type="AlphaFoldDB" id="A0A4V3D047"/>
<evidence type="ECO:0000259" key="1">
    <source>
        <dbReference type="SMART" id="SM00858"/>
    </source>
</evidence>
<dbReference type="OrthoDB" id="4808509at2"/>
<accession>A0A4V3D047</accession>
<gene>
    <name evidence="2" type="ORF">EV186_101280</name>
</gene>